<protein>
    <recommendedName>
        <fullName evidence="3">STAS domain-containing protein</fullName>
    </recommendedName>
</protein>
<keyword evidence="2" id="KW-1185">Reference proteome</keyword>
<evidence type="ECO:0000313" key="1">
    <source>
        <dbReference type="EMBL" id="WDR03311.1"/>
    </source>
</evidence>
<dbReference type="EMBL" id="CP118246">
    <property type="protein sequence ID" value="WDR03311.1"/>
    <property type="molecule type" value="Genomic_DNA"/>
</dbReference>
<dbReference type="Proteomes" id="UP001220530">
    <property type="component" value="Chromosome"/>
</dbReference>
<gene>
    <name evidence="1" type="ORF">PSQ19_03930</name>
</gene>
<evidence type="ECO:0008006" key="3">
    <source>
        <dbReference type="Google" id="ProtNLM"/>
    </source>
</evidence>
<sequence>MIAPYGSVGTTIPVTVLTKGQLTSVSADTALITLTVDSGHGHAPGMTCIACVGRLDVRARLFDVLEEVRQGLRPRITNVVVDASALVDVRPVLDAIAGRLPATALRDHTVARNFYLAQQAV</sequence>
<dbReference type="RefSeq" id="WP_282219705.1">
    <property type="nucleotide sequence ID" value="NZ_CP118246.1"/>
</dbReference>
<organism evidence="1 2">
    <name type="scientific">Devosia algicola</name>
    <dbReference type="NCBI Taxonomy" id="3026418"/>
    <lineage>
        <taxon>Bacteria</taxon>
        <taxon>Pseudomonadati</taxon>
        <taxon>Pseudomonadota</taxon>
        <taxon>Alphaproteobacteria</taxon>
        <taxon>Hyphomicrobiales</taxon>
        <taxon>Devosiaceae</taxon>
        <taxon>Devosia</taxon>
    </lineage>
</organism>
<name>A0ABY7YPU5_9HYPH</name>
<proteinExistence type="predicted"/>
<accession>A0ABY7YPU5</accession>
<reference evidence="1 2" key="1">
    <citation type="submission" date="2023-02" db="EMBL/GenBank/DDBJ databases">
        <title>Devosia algicola sp. nov., isolated from the phycosphere of marine algae.</title>
        <authorList>
            <person name="Kim J.M."/>
            <person name="Lee J.K."/>
            <person name="Choi B.J."/>
            <person name="Bayburt H."/>
            <person name="Jeon C.O."/>
        </authorList>
    </citation>
    <scope>NUCLEOTIDE SEQUENCE [LARGE SCALE GENOMIC DNA]</scope>
    <source>
        <strain evidence="1 2">G20-9</strain>
    </source>
</reference>
<evidence type="ECO:0000313" key="2">
    <source>
        <dbReference type="Proteomes" id="UP001220530"/>
    </source>
</evidence>